<dbReference type="OrthoDB" id="4509065at2759"/>
<dbReference type="EMBL" id="ML735250">
    <property type="protein sequence ID" value="KAE8390872.1"/>
    <property type="molecule type" value="Genomic_DNA"/>
</dbReference>
<gene>
    <name evidence="2" type="ORF">BDV23DRAFT_171992</name>
</gene>
<dbReference type="AlphaFoldDB" id="A0A5N7C9R1"/>
<reference evidence="2" key="1">
    <citation type="submission" date="2019-04" db="EMBL/GenBank/DDBJ databases">
        <title>Friends and foes A comparative genomics studyof 23 Aspergillus species from section Flavi.</title>
        <authorList>
            <consortium name="DOE Joint Genome Institute"/>
            <person name="Kjaerbolling I."/>
            <person name="Vesth T."/>
            <person name="Frisvad J.C."/>
            <person name="Nybo J.L."/>
            <person name="Theobald S."/>
            <person name="Kildgaard S."/>
            <person name="Isbrandt T."/>
            <person name="Kuo A."/>
            <person name="Sato A."/>
            <person name="Lyhne E.K."/>
            <person name="Kogle M.E."/>
            <person name="Wiebenga A."/>
            <person name="Kun R.S."/>
            <person name="Lubbers R.J."/>
            <person name="Makela M.R."/>
            <person name="Barry K."/>
            <person name="Chovatia M."/>
            <person name="Clum A."/>
            <person name="Daum C."/>
            <person name="Haridas S."/>
            <person name="He G."/>
            <person name="LaButti K."/>
            <person name="Lipzen A."/>
            <person name="Mondo S."/>
            <person name="Riley R."/>
            <person name="Salamov A."/>
            <person name="Simmons B.A."/>
            <person name="Magnuson J.K."/>
            <person name="Henrissat B."/>
            <person name="Mortensen U.H."/>
            <person name="Larsen T.O."/>
            <person name="Devries R.P."/>
            <person name="Grigoriev I.V."/>
            <person name="Machida M."/>
            <person name="Baker S.E."/>
            <person name="Andersen M.R."/>
        </authorList>
    </citation>
    <scope>NUCLEOTIDE SEQUENCE [LARGE SCALE GENOMIC DNA]</scope>
    <source>
        <strain evidence="2">IBT 14317</strain>
    </source>
</reference>
<proteinExistence type="predicted"/>
<accession>A0A5N7C9R1</accession>
<dbReference type="Proteomes" id="UP000326877">
    <property type="component" value="Unassembled WGS sequence"/>
</dbReference>
<name>A0A5N7C9R1_PETAA</name>
<protein>
    <submittedName>
        <fullName evidence="2">Uncharacterized protein</fullName>
    </submittedName>
</protein>
<evidence type="ECO:0000313" key="2">
    <source>
        <dbReference type="EMBL" id="KAE8390872.1"/>
    </source>
</evidence>
<organism evidence="2">
    <name type="scientific">Petromyces alliaceus</name>
    <name type="common">Aspergillus alliaceus</name>
    <dbReference type="NCBI Taxonomy" id="209559"/>
    <lineage>
        <taxon>Eukaryota</taxon>
        <taxon>Fungi</taxon>
        <taxon>Dikarya</taxon>
        <taxon>Ascomycota</taxon>
        <taxon>Pezizomycotina</taxon>
        <taxon>Eurotiomycetes</taxon>
        <taxon>Eurotiomycetidae</taxon>
        <taxon>Eurotiales</taxon>
        <taxon>Aspergillaceae</taxon>
        <taxon>Aspergillus</taxon>
        <taxon>Aspergillus subgen. Circumdati</taxon>
    </lineage>
</organism>
<sequence>MPSIEQQLDHFLVSISSLESTSTCPVSSKSSTTVSCPFPAAQDSGVLPSMSFESISTSSVSSNKLTTASCPFSAARESGVRPPVFSLESASACPPISAAHDNGVEPVQSFESTCTLPVSRRSSTTISKSITTRSYPFSAAQANGVRPMSNSCDSISTRPVSSNSWTTSSCPSLAAQDSAVEPVSSIVSTRAPS</sequence>
<feature type="compositionally biased region" description="Polar residues" evidence="1">
    <location>
        <begin position="148"/>
        <end position="160"/>
    </location>
</feature>
<evidence type="ECO:0000256" key="1">
    <source>
        <dbReference type="SAM" id="MobiDB-lite"/>
    </source>
</evidence>
<feature type="region of interest" description="Disordered" evidence="1">
    <location>
        <begin position="143"/>
        <end position="168"/>
    </location>
</feature>